<comment type="caution">
    <text evidence="2">The sequence shown here is derived from an EMBL/GenBank/DDBJ whole genome shotgun (WGS) entry which is preliminary data.</text>
</comment>
<evidence type="ECO:0000313" key="3">
    <source>
        <dbReference type="Proteomes" id="UP000256763"/>
    </source>
</evidence>
<dbReference type="AlphaFoldDB" id="A0A3E0WQW7"/>
<proteinExistence type="predicted"/>
<dbReference type="InterPro" id="IPR054156">
    <property type="entry name" value="YxaF_TetR_C"/>
</dbReference>
<name>A0A3E0WQW7_9GAMM</name>
<keyword evidence="3" id="KW-1185">Reference proteome</keyword>
<evidence type="ECO:0000313" key="2">
    <source>
        <dbReference type="EMBL" id="RFA35360.1"/>
    </source>
</evidence>
<dbReference type="SUPFAM" id="SSF48498">
    <property type="entry name" value="Tetracyclin repressor-like, C-terminal domain"/>
    <property type="match status" value="1"/>
</dbReference>
<accession>A0A3E0WQW7</accession>
<dbReference type="RefSeq" id="WP_116303080.1">
    <property type="nucleotide sequence ID" value="NZ_NFZV01000017.1"/>
</dbReference>
<protein>
    <recommendedName>
        <fullName evidence="1">Transcriptional regulator LmrA/YxaF-like C-terminal domain-containing protein</fullName>
    </recommendedName>
</protein>
<feature type="domain" description="Transcriptional regulator LmrA/YxaF-like C-terminal" evidence="1">
    <location>
        <begin position="14"/>
        <end position="90"/>
    </location>
</feature>
<dbReference type="InterPro" id="IPR036271">
    <property type="entry name" value="Tet_transcr_reg_TetR-rel_C_sf"/>
</dbReference>
<reference evidence="3" key="1">
    <citation type="submission" date="2017-05" db="EMBL/GenBank/DDBJ databases">
        <authorList>
            <person name="Sharma S."/>
            <person name="Sidhu C."/>
            <person name="Pinnaka A.K."/>
        </authorList>
    </citation>
    <scope>NUCLEOTIDE SEQUENCE [LARGE SCALE GENOMIC DNA]</scope>
    <source>
        <strain evidence="3">AK93</strain>
    </source>
</reference>
<sequence length="100" mass="11169">MTAAILEYFCEYRICLMAHMSLEDIGHLPAAQEKIGVFFQRWIAATAHVLSEVHEQQRAQAFAEDIVSRIEGAAILLHVHNNDAPLKRACEEAIALVRVG</sequence>
<evidence type="ECO:0000259" key="1">
    <source>
        <dbReference type="Pfam" id="PF21993"/>
    </source>
</evidence>
<dbReference type="Gene3D" id="1.10.357.10">
    <property type="entry name" value="Tetracycline Repressor, domain 2"/>
    <property type="match status" value="1"/>
</dbReference>
<dbReference type="EMBL" id="NFZW01000012">
    <property type="protein sequence ID" value="RFA35360.1"/>
    <property type="molecule type" value="Genomic_DNA"/>
</dbReference>
<gene>
    <name evidence="2" type="ORF">CAL65_12815</name>
</gene>
<dbReference type="Proteomes" id="UP000256763">
    <property type="component" value="Unassembled WGS sequence"/>
</dbReference>
<organism evidence="2 3">
    <name type="scientific">Alkalilimnicola ehrlichii</name>
    <dbReference type="NCBI Taxonomy" id="351052"/>
    <lineage>
        <taxon>Bacteria</taxon>
        <taxon>Pseudomonadati</taxon>
        <taxon>Pseudomonadota</taxon>
        <taxon>Gammaproteobacteria</taxon>
        <taxon>Chromatiales</taxon>
        <taxon>Ectothiorhodospiraceae</taxon>
        <taxon>Alkalilimnicola</taxon>
    </lineage>
</organism>
<dbReference type="Pfam" id="PF21993">
    <property type="entry name" value="TetR_C_13_2"/>
    <property type="match status" value="1"/>
</dbReference>